<evidence type="ECO:0000256" key="2">
    <source>
        <dbReference type="ARBA" id="ARBA00004162"/>
    </source>
</evidence>
<protein>
    <recommendedName>
        <fullName evidence="10">Flagellar protein FliL</fullName>
    </recommendedName>
</protein>
<keyword evidence="6 10" id="KW-0812">Transmembrane</keyword>
<dbReference type="Proteomes" id="UP000605201">
    <property type="component" value="Unassembled WGS sequence"/>
</dbReference>
<proteinExistence type="inferred from homology"/>
<comment type="function">
    <text evidence="1 10">Controls the rotational direction of flagella during chemotaxis.</text>
</comment>
<dbReference type="GO" id="GO:0005886">
    <property type="term" value="C:plasma membrane"/>
    <property type="evidence" value="ECO:0007669"/>
    <property type="project" value="UniProtKB-SubCell"/>
</dbReference>
<organism evidence="11 12">
    <name type="scientific">Candidatus Desulfatibia vada</name>
    <dbReference type="NCBI Taxonomy" id="2841696"/>
    <lineage>
        <taxon>Bacteria</taxon>
        <taxon>Pseudomonadati</taxon>
        <taxon>Thermodesulfobacteriota</taxon>
        <taxon>Desulfobacteria</taxon>
        <taxon>Desulfobacterales</taxon>
        <taxon>Desulfobacterales incertae sedis</taxon>
        <taxon>Candidatus Desulfatibia</taxon>
    </lineage>
</organism>
<dbReference type="GO" id="GO:0009425">
    <property type="term" value="C:bacterial-type flagellum basal body"/>
    <property type="evidence" value="ECO:0007669"/>
    <property type="project" value="InterPro"/>
</dbReference>
<keyword evidence="11" id="KW-0966">Cell projection</keyword>
<comment type="similarity">
    <text evidence="3 10">Belongs to the FliL family.</text>
</comment>
<evidence type="ECO:0000256" key="7">
    <source>
        <dbReference type="ARBA" id="ARBA00022779"/>
    </source>
</evidence>
<feature type="transmembrane region" description="Helical" evidence="10">
    <location>
        <begin position="71"/>
        <end position="90"/>
    </location>
</feature>
<evidence type="ECO:0000256" key="5">
    <source>
        <dbReference type="ARBA" id="ARBA00022500"/>
    </source>
</evidence>
<evidence type="ECO:0000256" key="3">
    <source>
        <dbReference type="ARBA" id="ARBA00008281"/>
    </source>
</evidence>
<dbReference type="GO" id="GO:0006935">
    <property type="term" value="P:chemotaxis"/>
    <property type="evidence" value="ECO:0007669"/>
    <property type="project" value="UniProtKB-KW"/>
</dbReference>
<evidence type="ECO:0000256" key="10">
    <source>
        <dbReference type="RuleBase" id="RU364125"/>
    </source>
</evidence>
<accession>A0A8J6P8J6</accession>
<evidence type="ECO:0000256" key="8">
    <source>
        <dbReference type="ARBA" id="ARBA00022989"/>
    </source>
</evidence>
<keyword evidence="4 10" id="KW-1003">Cell membrane</keyword>
<dbReference type="AlphaFoldDB" id="A0A8J6P8J6"/>
<comment type="subcellular location">
    <subcellularLocation>
        <location evidence="2">Cell membrane</location>
        <topology evidence="2">Single-pass membrane protein</topology>
    </subcellularLocation>
</comment>
<keyword evidence="9 10" id="KW-0472">Membrane</keyword>
<evidence type="ECO:0000256" key="9">
    <source>
        <dbReference type="ARBA" id="ARBA00023136"/>
    </source>
</evidence>
<keyword evidence="11" id="KW-0282">Flagellum</keyword>
<dbReference type="GO" id="GO:0071973">
    <property type="term" value="P:bacterial-type flagellum-dependent cell motility"/>
    <property type="evidence" value="ECO:0007669"/>
    <property type="project" value="InterPro"/>
</dbReference>
<reference evidence="11 12" key="1">
    <citation type="submission" date="2020-08" db="EMBL/GenBank/DDBJ databases">
        <title>Bridging the membrane lipid divide: bacteria of the FCB group superphylum have the potential to synthesize archaeal ether lipids.</title>
        <authorList>
            <person name="Villanueva L."/>
            <person name="Von Meijenfeldt F.A.B."/>
            <person name="Westbye A.B."/>
            <person name="Yadav S."/>
            <person name="Hopmans E.C."/>
            <person name="Dutilh B.E."/>
            <person name="Sinninghe Damste J.S."/>
        </authorList>
    </citation>
    <scope>NUCLEOTIDE SEQUENCE [LARGE SCALE GENOMIC DNA]</scope>
    <source>
        <strain evidence="11">NIOZ-UU17</strain>
    </source>
</reference>
<dbReference type="EMBL" id="JACNIG010000428">
    <property type="protein sequence ID" value="MBC8434381.1"/>
    <property type="molecule type" value="Genomic_DNA"/>
</dbReference>
<keyword evidence="7 10" id="KW-0283">Flagellar rotation</keyword>
<evidence type="ECO:0000256" key="6">
    <source>
        <dbReference type="ARBA" id="ARBA00022692"/>
    </source>
</evidence>
<keyword evidence="8 10" id="KW-1133">Transmembrane helix</keyword>
<name>A0A8J6P8J6_9BACT</name>
<evidence type="ECO:0000256" key="1">
    <source>
        <dbReference type="ARBA" id="ARBA00002254"/>
    </source>
</evidence>
<evidence type="ECO:0000256" key="4">
    <source>
        <dbReference type="ARBA" id="ARBA00022475"/>
    </source>
</evidence>
<comment type="caution">
    <text evidence="11">The sequence shown here is derived from an EMBL/GenBank/DDBJ whole genome shotgun (WGS) entry which is preliminary data.</text>
</comment>
<dbReference type="InterPro" id="IPR005503">
    <property type="entry name" value="FliL"/>
</dbReference>
<evidence type="ECO:0000313" key="12">
    <source>
        <dbReference type="Proteomes" id="UP000605201"/>
    </source>
</evidence>
<dbReference type="Pfam" id="PF03748">
    <property type="entry name" value="FliL"/>
    <property type="match status" value="1"/>
</dbReference>
<sequence>MTADKDNIKEYDNPEFGIELDKLEVPEVASIPVSKKPVETPIYEEPEETEPEVEVEVEVDVETESQKGLRFKLIVAAATILVLAALFLFLNHKAIKPLLISELRVNSTTSSNEYHTLGPIITNLGENRHIEISLKLRYRTELKEQNSAIESLIRDSILMFLNSPDTQQKVNESDLVKLKLYINNSLTNFLKNDYGDEVILKELKVY</sequence>
<gene>
    <name evidence="11" type="ORF">H8D96_20935</name>
</gene>
<keyword evidence="5 10" id="KW-0145">Chemotaxis</keyword>
<keyword evidence="11" id="KW-0969">Cilium</keyword>
<evidence type="ECO:0000313" key="11">
    <source>
        <dbReference type="EMBL" id="MBC8434381.1"/>
    </source>
</evidence>